<evidence type="ECO:0000313" key="8">
    <source>
        <dbReference type="Proteomes" id="UP001597237"/>
    </source>
</evidence>
<feature type="domain" description="Polypeptide-transport-associated ShlB-type" evidence="6">
    <location>
        <begin position="55"/>
        <end position="128"/>
    </location>
</feature>
<proteinExistence type="predicted"/>
<dbReference type="RefSeq" id="WP_377284310.1">
    <property type="nucleotide sequence ID" value="NZ_JBHRSI010000015.1"/>
</dbReference>
<keyword evidence="1" id="KW-1134">Transmembrane beta strand</keyword>
<organism evidence="7 8">
    <name type="scientific">Phenylobacterium terrae</name>
    <dbReference type="NCBI Taxonomy" id="2665495"/>
    <lineage>
        <taxon>Bacteria</taxon>
        <taxon>Pseudomonadati</taxon>
        <taxon>Pseudomonadota</taxon>
        <taxon>Alphaproteobacteria</taxon>
        <taxon>Caulobacterales</taxon>
        <taxon>Caulobacteraceae</taxon>
        <taxon>Phenylobacterium</taxon>
    </lineage>
</organism>
<dbReference type="PANTHER" id="PTHR34597:SF6">
    <property type="entry name" value="BLR6126 PROTEIN"/>
    <property type="match status" value="1"/>
</dbReference>
<name>A0ABW4MZB3_9CAUL</name>
<sequence length="530" mass="56312">MAAPTLVCAQSGSLVDRDRVDRRPPAEAEPAPAAPEAAAPQRGSVHVEAEGAGAPLRAVRVEGSSLPGEAFEAAVAPLAGRPLTRELAAQAAQAVAKVYEASPVALYSIVVPQQDLSDGRLRVAVIEGRIGEAVVTGATEARAAGLVRAYAGRLEAERPLSRRGLERYLSLSRDIPGVKVTPRIQAGAEPGTARLELEVDPRRYDFELSVGTQGSALLGRTQLQADLNLYSALRPGDHTRLTLGAPTDFERYRLVALTHAQPVGADGLRVQASAGQLRTRPKSQPIRGRATFAGVQASYPVIRGYRQDLYLVGALDGLDSDNAVLGQTITSERTRAARASAAWSRSGKTYAASASATASFGLRGLGARPQPGYSDPGFRKLNLRAGYDRALDERWTVRLRAAGQATPDTLPTSEQFAIGGEQFGRAFEQARATGDHGYGASAEVAWKPKAVPAELKGTEVYAFVDGARTVQESRYGRDKRTYEAASAGAGLRLAYRSETSVGLEAAYGVKDPRTGDEGAWRLNFALSTRR</sequence>
<keyword evidence="1" id="KW-0472">Membrane</keyword>
<gene>
    <name evidence="7" type="ORF">ACFSC0_07150</name>
</gene>
<dbReference type="Gene3D" id="2.40.160.50">
    <property type="entry name" value="membrane protein fhac: a member of the omp85/tpsb transporter family"/>
    <property type="match status" value="1"/>
</dbReference>
<evidence type="ECO:0000256" key="3">
    <source>
        <dbReference type="ARBA" id="ARBA00023237"/>
    </source>
</evidence>
<dbReference type="Pfam" id="PF03865">
    <property type="entry name" value="ShlB"/>
    <property type="match status" value="1"/>
</dbReference>
<dbReference type="InterPro" id="IPR051544">
    <property type="entry name" value="TPS_OM_transporter"/>
</dbReference>
<reference evidence="8" key="1">
    <citation type="journal article" date="2019" name="Int. J. Syst. Evol. Microbiol.">
        <title>The Global Catalogue of Microorganisms (GCM) 10K type strain sequencing project: providing services to taxonomists for standard genome sequencing and annotation.</title>
        <authorList>
            <consortium name="The Broad Institute Genomics Platform"/>
            <consortium name="The Broad Institute Genome Sequencing Center for Infectious Disease"/>
            <person name="Wu L."/>
            <person name="Ma J."/>
        </authorList>
    </citation>
    <scope>NUCLEOTIDE SEQUENCE [LARGE SCALE GENOMIC DNA]</scope>
    <source>
        <strain evidence="8">DFY28</strain>
    </source>
</reference>
<keyword evidence="8" id="KW-1185">Reference proteome</keyword>
<dbReference type="Proteomes" id="UP001597237">
    <property type="component" value="Unassembled WGS sequence"/>
</dbReference>
<comment type="caution">
    <text evidence="7">The sequence shown here is derived from an EMBL/GenBank/DDBJ whole genome shotgun (WGS) entry which is preliminary data.</text>
</comment>
<accession>A0ABW4MZB3</accession>
<feature type="compositionally biased region" description="Low complexity" evidence="4">
    <location>
        <begin position="28"/>
        <end position="40"/>
    </location>
</feature>
<feature type="domain" description="Haemolysin activator HlyB C-terminal" evidence="5">
    <location>
        <begin position="202"/>
        <end position="493"/>
    </location>
</feature>
<dbReference type="InterPro" id="IPR013686">
    <property type="entry name" value="Polypept-transport_assoc_ShlB"/>
</dbReference>
<evidence type="ECO:0000259" key="5">
    <source>
        <dbReference type="Pfam" id="PF03865"/>
    </source>
</evidence>
<keyword evidence="3" id="KW-0998">Cell outer membrane</keyword>
<evidence type="ECO:0000256" key="1">
    <source>
        <dbReference type="ARBA" id="ARBA00022452"/>
    </source>
</evidence>
<evidence type="ECO:0000313" key="7">
    <source>
        <dbReference type="EMBL" id="MFD1783165.1"/>
    </source>
</evidence>
<dbReference type="PANTHER" id="PTHR34597">
    <property type="entry name" value="SLR1661 PROTEIN"/>
    <property type="match status" value="1"/>
</dbReference>
<protein>
    <submittedName>
        <fullName evidence="7">ShlB/FhaC/HecB family hemolysin secretion/activation protein</fullName>
    </submittedName>
</protein>
<dbReference type="Gene3D" id="3.10.20.310">
    <property type="entry name" value="membrane protein fhac"/>
    <property type="match status" value="1"/>
</dbReference>
<feature type="compositionally biased region" description="Basic and acidic residues" evidence="4">
    <location>
        <begin position="15"/>
        <end position="26"/>
    </location>
</feature>
<evidence type="ECO:0000256" key="2">
    <source>
        <dbReference type="ARBA" id="ARBA00022692"/>
    </source>
</evidence>
<dbReference type="InterPro" id="IPR005565">
    <property type="entry name" value="Hemolysn_activator_HlyB_C"/>
</dbReference>
<evidence type="ECO:0000256" key="4">
    <source>
        <dbReference type="SAM" id="MobiDB-lite"/>
    </source>
</evidence>
<evidence type="ECO:0000259" key="6">
    <source>
        <dbReference type="Pfam" id="PF08479"/>
    </source>
</evidence>
<feature type="region of interest" description="Disordered" evidence="4">
    <location>
        <begin position="1"/>
        <end position="49"/>
    </location>
</feature>
<dbReference type="EMBL" id="JBHUEY010000001">
    <property type="protein sequence ID" value="MFD1783165.1"/>
    <property type="molecule type" value="Genomic_DNA"/>
</dbReference>
<keyword evidence="2" id="KW-0812">Transmembrane</keyword>
<dbReference type="Pfam" id="PF08479">
    <property type="entry name" value="POTRA_2"/>
    <property type="match status" value="1"/>
</dbReference>